<name>A0A8S1QSY6_PARPR</name>
<dbReference type="PANTHER" id="PTHR45333:SF1">
    <property type="entry name" value="CHROMOSOME UNDETERMINED SCAFFOLD_625, WHOLE GENOME SHOTGUN SEQUENCE"/>
    <property type="match status" value="1"/>
</dbReference>
<reference evidence="2" key="1">
    <citation type="submission" date="2021-01" db="EMBL/GenBank/DDBJ databases">
        <authorList>
            <consortium name="Genoscope - CEA"/>
            <person name="William W."/>
        </authorList>
    </citation>
    <scope>NUCLEOTIDE SEQUENCE</scope>
</reference>
<dbReference type="Pfam" id="PF00400">
    <property type="entry name" value="WD40"/>
    <property type="match status" value="3"/>
</dbReference>
<dbReference type="EMBL" id="CAJJDM010000229">
    <property type="protein sequence ID" value="CAD8118035.1"/>
    <property type="molecule type" value="Genomic_DNA"/>
</dbReference>
<feature type="repeat" description="WD" evidence="1">
    <location>
        <begin position="303"/>
        <end position="337"/>
    </location>
</feature>
<accession>A0A8S1QSY6</accession>
<evidence type="ECO:0000313" key="3">
    <source>
        <dbReference type="Proteomes" id="UP000688137"/>
    </source>
</evidence>
<evidence type="ECO:0008006" key="4">
    <source>
        <dbReference type="Google" id="ProtNLM"/>
    </source>
</evidence>
<dbReference type="PROSITE" id="PS50082">
    <property type="entry name" value="WD_REPEATS_2"/>
    <property type="match status" value="3"/>
</dbReference>
<dbReference type="SMART" id="SM00320">
    <property type="entry name" value="WD40"/>
    <property type="match status" value="3"/>
</dbReference>
<organism evidence="2 3">
    <name type="scientific">Paramecium primaurelia</name>
    <dbReference type="NCBI Taxonomy" id="5886"/>
    <lineage>
        <taxon>Eukaryota</taxon>
        <taxon>Sar</taxon>
        <taxon>Alveolata</taxon>
        <taxon>Ciliophora</taxon>
        <taxon>Intramacronucleata</taxon>
        <taxon>Oligohymenophorea</taxon>
        <taxon>Peniculida</taxon>
        <taxon>Parameciidae</taxon>
        <taxon>Paramecium</taxon>
    </lineage>
</organism>
<dbReference type="PROSITE" id="PS00678">
    <property type="entry name" value="WD_REPEATS_1"/>
    <property type="match status" value="2"/>
</dbReference>
<dbReference type="PROSITE" id="PS50294">
    <property type="entry name" value="WD_REPEATS_REGION"/>
    <property type="match status" value="3"/>
</dbReference>
<evidence type="ECO:0000313" key="2">
    <source>
        <dbReference type="EMBL" id="CAD8118035.1"/>
    </source>
</evidence>
<proteinExistence type="predicted"/>
<keyword evidence="1" id="KW-0853">WD repeat</keyword>
<dbReference type="AlphaFoldDB" id="A0A8S1QSY6"/>
<evidence type="ECO:0000256" key="1">
    <source>
        <dbReference type="PROSITE-ProRule" id="PRU00221"/>
    </source>
</evidence>
<keyword evidence="3" id="KW-1185">Reference proteome</keyword>
<dbReference type="InterPro" id="IPR019775">
    <property type="entry name" value="WD40_repeat_CS"/>
</dbReference>
<dbReference type="PANTHER" id="PTHR45333">
    <property type="entry name" value="MEMBRANE PROTEIN-RELATED"/>
    <property type="match status" value="1"/>
</dbReference>
<protein>
    <recommendedName>
        <fullName evidence="4">WD-40 repeat protein</fullName>
    </recommendedName>
</protein>
<dbReference type="CDD" id="cd00200">
    <property type="entry name" value="WD40"/>
    <property type="match status" value="1"/>
</dbReference>
<gene>
    <name evidence="2" type="ORF">PPRIM_AZ9-3.1.T2200014</name>
</gene>
<comment type="caution">
    <text evidence="2">The sequence shown here is derived from an EMBL/GenBank/DDBJ whole genome shotgun (WGS) entry which is preliminary data.</text>
</comment>
<feature type="repeat" description="WD" evidence="1">
    <location>
        <begin position="219"/>
        <end position="260"/>
    </location>
</feature>
<sequence>MQGCFQAKESLTDIFDQIKDVDQQIFGVILEILRKEKVQDLIGFLSDFGNQRLLESSIQQQGEKLKLRDKQQKWSVGRKDLEQISNVLRKLKDHEFNYKDFSSELNEESTLSLIQSIKDNRRMIEFLKFLVQLTPINDYLTQCGSNSLHVLVKMKVDVRNKNFEKIKIEKTSLEGANVFRSNFCESQFNNFNINGINLNGALLLNCKWKNLRIHELNKLSGHSDQVRSIYFSPDGNTLASGSSHNSISLWDVKTEQQKAKLDGHSGTIWSVCFSPDGNTLASGSVDSSIHLWDVKTGQQKAKLDGHTHYVNSVCFSPDGNTLASGSNDYSIRLWEIKKKYCSDYRFKEQFFGASIQINTNQCKNAIEKGHYNMIEELEIHFRNQIKLIYFQKFSGGGLYDQAKVEKQADGLN</sequence>
<dbReference type="InterPro" id="IPR001680">
    <property type="entry name" value="WD40_rpt"/>
</dbReference>
<dbReference type="Proteomes" id="UP000688137">
    <property type="component" value="Unassembled WGS sequence"/>
</dbReference>
<feature type="repeat" description="WD" evidence="1">
    <location>
        <begin position="261"/>
        <end position="302"/>
    </location>
</feature>